<protein>
    <submittedName>
        <fullName evidence="3">Uncharacterized protein</fullName>
    </submittedName>
</protein>
<dbReference type="Proteomes" id="UP000237246">
    <property type="component" value="Unassembled WGS sequence"/>
</dbReference>
<organism evidence="3 4">
    <name type="scientific">Bambusicola thoracicus</name>
    <name type="common">Chinese bamboo-partridge</name>
    <name type="synonym">Perdix thoracica</name>
    <dbReference type="NCBI Taxonomy" id="9083"/>
    <lineage>
        <taxon>Eukaryota</taxon>
        <taxon>Metazoa</taxon>
        <taxon>Chordata</taxon>
        <taxon>Craniata</taxon>
        <taxon>Vertebrata</taxon>
        <taxon>Euteleostomi</taxon>
        <taxon>Archelosauria</taxon>
        <taxon>Archosauria</taxon>
        <taxon>Dinosauria</taxon>
        <taxon>Saurischia</taxon>
        <taxon>Theropoda</taxon>
        <taxon>Coelurosauria</taxon>
        <taxon>Aves</taxon>
        <taxon>Neognathae</taxon>
        <taxon>Galloanserae</taxon>
        <taxon>Galliformes</taxon>
        <taxon>Phasianidae</taxon>
        <taxon>Perdicinae</taxon>
        <taxon>Bambusicola</taxon>
    </lineage>
</organism>
<sequence>MSFEQRHPSALCLFSPKALQMGEMSKSTSDALIGRQKDAGAEHDPEELDVQNRSTEVTFETKDYEVTAGCIAASSESSGTSSDGQDEDDQNEMCFVVSLSPRGIRTSRKRPKIKSKQSPVQKKMGIVEVEEEPLLPVKAEAAEGAAQEWENRAEVAQEAAGQCVLSDMITLVILILVFMAFMHLALAVMVMVCC</sequence>
<gene>
    <name evidence="3" type="ORF">CIB84_008014</name>
</gene>
<keyword evidence="2" id="KW-0472">Membrane</keyword>
<evidence type="ECO:0000256" key="2">
    <source>
        <dbReference type="SAM" id="Phobius"/>
    </source>
</evidence>
<reference evidence="3 4" key="1">
    <citation type="submission" date="2018-01" db="EMBL/GenBank/DDBJ databases">
        <title>Comparison of the Chinese Bamboo Partridge and Red Junglefowl genome sequences highlights the importance of demography in genome evolution.</title>
        <authorList>
            <person name="Tiley G.P."/>
            <person name="Kimball R.T."/>
            <person name="Braun E.L."/>
            <person name="Burleigh J.G."/>
        </authorList>
    </citation>
    <scope>NUCLEOTIDE SEQUENCE [LARGE SCALE GENOMIC DNA]</scope>
    <source>
        <strain evidence="3">RTK389</strain>
        <tissue evidence="3">Blood</tissue>
    </source>
</reference>
<evidence type="ECO:0000313" key="3">
    <source>
        <dbReference type="EMBL" id="POI28236.1"/>
    </source>
</evidence>
<keyword evidence="2" id="KW-1133">Transmembrane helix</keyword>
<accession>A0A2P4SVY7</accession>
<keyword evidence="2" id="KW-0812">Transmembrane</keyword>
<keyword evidence="4" id="KW-1185">Reference proteome</keyword>
<proteinExistence type="predicted"/>
<feature type="transmembrane region" description="Helical" evidence="2">
    <location>
        <begin position="168"/>
        <end position="192"/>
    </location>
</feature>
<name>A0A2P4SVY7_BAMTH</name>
<comment type="caution">
    <text evidence="3">The sequence shown here is derived from an EMBL/GenBank/DDBJ whole genome shotgun (WGS) entry which is preliminary data.</text>
</comment>
<dbReference type="EMBL" id="PPHD01020214">
    <property type="protein sequence ID" value="POI28236.1"/>
    <property type="molecule type" value="Genomic_DNA"/>
</dbReference>
<evidence type="ECO:0000313" key="4">
    <source>
        <dbReference type="Proteomes" id="UP000237246"/>
    </source>
</evidence>
<dbReference type="AlphaFoldDB" id="A0A2P4SVY7"/>
<evidence type="ECO:0000256" key="1">
    <source>
        <dbReference type="SAM" id="MobiDB-lite"/>
    </source>
</evidence>
<feature type="region of interest" description="Disordered" evidence="1">
    <location>
        <begin position="25"/>
        <end position="48"/>
    </location>
</feature>
<dbReference type="OrthoDB" id="9120779at2759"/>